<dbReference type="PROSITE" id="PS00194">
    <property type="entry name" value="THIOREDOXIN_1"/>
    <property type="match status" value="1"/>
</dbReference>
<dbReference type="PANTHER" id="PTHR35272">
    <property type="entry name" value="THIOL:DISULFIDE INTERCHANGE PROTEIN DSBC-RELATED"/>
    <property type="match status" value="1"/>
</dbReference>
<dbReference type="GO" id="GO:0015036">
    <property type="term" value="F:disulfide oxidoreductase activity"/>
    <property type="evidence" value="ECO:0007669"/>
    <property type="project" value="UniProtKB-ARBA"/>
</dbReference>
<dbReference type="InterPro" id="IPR017937">
    <property type="entry name" value="Thioredoxin_CS"/>
</dbReference>
<proteinExistence type="inferred from homology"/>
<dbReference type="SUPFAM" id="SSF52833">
    <property type="entry name" value="Thioredoxin-like"/>
    <property type="match status" value="1"/>
</dbReference>
<feature type="domain" description="Thioredoxin" evidence="8">
    <location>
        <begin position="77"/>
        <end position="231"/>
    </location>
</feature>
<comment type="function">
    <text evidence="7">Required for disulfide bond formation in some periplasmic proteins. Acts by transferring its disulfide bond to other proteins and is reduced in the process.</text>
</comment>
<dbReference type="OrthoDB" id="5298214at2"/>
<evidence type="ECO:0000256" key="7">
    <source>
        <dbReference type="RuleBase" id="RU364038"/>
    </source>
</evidence>
<evidence type="ECO:0000256" key="3">
    <source>
        <dbReference type="ARBA" id="ARBA00022729"/>
    </source>
</evidence>
<dbReference type="STRING" id="1324350.AOY20_04010"/>
<dbReference type="RefSeq" id="WP_054580663.1">
    <property type="nucleotide sequence ID" value="NZ_CP012808.1"/>
</dbReference>
<dbReference type="Gene3D" id="3.10.450.70">
    <property type="entry name" value="Disulphide bond isomerase, DsbC/G, N-terminal"/>
    <property type="match status" value="1"/>
</dbReference>
<evidence type="ECO:0000256" key="4">
    <source>
        <dbReference type="ARBA" id="ARBA00022764"/>
    </source>
</evidence>
<dbReference type="InterPro" id="IPR012336">
    <property type="entry name" value="Thioredoxin-like_fold"/>
</dbReference>
<protein>
    <recommendedName>
        <fullName evidence="7">Thiol:disulfide interchange protein</fullName>
    </recommendedName>
</protein>
<keyword evidence="5" id="KW-1015">Disulfide bond</keyword>
<evidence type="ECO:0000313" key="10">
    <source>
        <dbReference type="Proteomes" id="UP000064939"/>
    </source>
</evidence>
<gene>
    <name evidence="9" type="ORF">AOY20_04010</name>
</gene>
<evidence type="ECO:0000256" key="2">
    <source>
        <dbReference type="ARBA" id="ARBA00009813"/>
    </source>
</evidence>
<dbReference type="PANTHER" id="PTHR35272:SF3">
    <property type="entry name" value="THIOL:DISULFIDE INTERCHANGE PROTEIN DSBC"/>
    <property type="match status" value="1"/>
</dbReference>
<dbReference type="CDD" id="cd03020">
    <property type="entry name" value="DsbA_DsbC_DsbG"/>
    <property type="match status" value="1"/>
</dbReference>
<dbReference type="InterPro" id="IPR009094">
    <property type="entry name" value="DiS-bond_isomerase_DsbC/G_N_sf"/>
</dbReference>
<organism evidence="9 10">
    <name type="scientific">Acinetobacter equi</name>
    <dbReference type="NCBI Taxonomy" id="1324350"/>
    <lineage>
        <taxon>Bacteria</taxon>
        <taxon>Pseudomonadati</taxon>
        <taxon>Pseudomonadota</taxon>
        <taxon>Gammaproteobacteria</taxon>
        <taxon>Moraxellales</taxon>
        <taxon>Moraxellaceae</taxon>
        <taxon>Acinetobacter</taxon>
    </lineage>
</organism>
<evidence type="ECO:0000256" key="5">
    <source>
        <dbReference type="ARBA" id="ARBA00023157"/>
    </source>
</evidence>
<dbReference type="Pfam" id="PF13098">
    <property type="entry name" value="Thioredoxin_2"/>
    <property type="match status" value="1"/>
</dbReference>
<keyword evidence="4 7" id="KW-0574">Periplasm</keyword>
<reference evidence="9 10" key="1">
    <citation type="journal article" date="2015" name="Int. J. Syst. Evol. Microbiol.">
        <title>Acinetobacter equi sp. nov. isolated from horse faeces.</title>
        <authorList>
            <person name="Poppel M.T."/>
            <person name="Skiebe E."/>
            <person name="Laue M."/>
            <person name="Bergmann H."/>
            <person name="Ebersberger I."/>
            <person name="Garn T."/>
            <person name="Fruth A."/>
            <person name="Baumgardt S."/>
            <person name="Busse H.J."/>
            <person name="Wilharm G."/>
        </authorList>
    </citation>
    <scope>NUCLEOTIDE SEQUENCE [LARGE SCALE GENOMIC DNA]</scope>
    <source>
        <strain evidence="9 10">114</strain>
    </source>
</reference>
<name>A0A0N9VBX4_9GAMM</name>
<dbReference type="InterPro" id="IPR018950">
    <property type="entry name" value="DiS-bond_isomerase_DsbC/G_N"/>
</dbReference>
<dbReference type="InterPro" id="IPR033954">
    <property type="entry name" value="DiS-bond_Isoase_DsbC/G"/>
</dbReference>
<accession>A0A0N9VBX4</accession>
<dbReference type="Pfam" id="PF10411">
    <property type="entry name" value="DsbC_N"/>
    <property type="match status" value="1"/>
</dbReference>
<dbReference type="SUPFAM" id="SSF54423">
    <property type="entry name" value="DsbC/DsbG N-terminal domain-like"/>
    <property type="match status" value="1"/>
</dbReference>
<dbReference type="GO" id="GO:0042597">
    <property type="term" value="C:periplasmic space"/>
    <property type="evidence" value="ECO:0007669"/>
    <property type="project" value="UniProtKB-SubCell"/>
</dbReference>
<keyword evidence="10" id="KW-1185">Reference proteome</keyword>
<evidence type="ECO:0000259" key="8">
    <source>
        <dbReference type="PROSITE" id="PS51352"/>
    </source>
</evidence>
<evidence type="ECO:0000256" key="6">
    <source>
        <dbReference type="ARBA" id="ARBA00023284"/>
    </source>
</evidence>
<dbReference type="KEGG" id="aei:AOY20_04010"/>
<dbReference type="Proteomes" id="UP000064939">
    <property type="component" value="Chromosome"/>
</dbReference>
<feature type="signal peptide" evidence="7">
    <location>
        <begin position="1"/>
        <end position="18"/>
    </location>
</feature>
<dbReference type="EMBL" id="CP012808">
    <property type="protein sequence ID" value="ALH94764.1"/>
    <property type="molecule type" value="Genomic_DNA"/>
</dbReference>
<sequence length="231" mass="25775">MKKTILLATALFSTFSFANVDTVKSNLQKNHPDLKIEKIQPTEMKGIYSGVMGGQIVYLNDDAQHLIAGTMVRLSDQKNLTKDLVIKQNTVDWNKLNLNDAVKIVKGNGKHKLAIFSDPNCPYCKNLEDELKNLNNVTIYTFIVPFKPQSVEPSKKVYCEKNPAQAWTDLIAKGIQPTTKKVCENPIDRNFAVAKEIGVTGTPSIIFENGLKVVGAYPTDKIEEIFKEFGL</sequence>
<dbReference type="InterPro" id="IPR036249">
    <property type="entry name" value="Thioredoxin-like_sf"/>
</dbReference>
<keyword evidence="6 7" id="KW-0676">Redox-active center</keyword>
<dbReference type="Gene3D" id="3.40.30.10">
    <property type="entry name" value="Glutaredoxin"/>
    <property type="match status" value="1"/>
</dbReference>
<dbReference type="InterPro" id="IPR013766">
    <property type="entry name" value="Thioredoxin_domain"/>
</dbReference>
<comment type="subcellular location">
    <subcellularLocation>
        <location evidence="1 7">Periplasm</location>
    </subcellularLocation>
</comment>
<evidence type="ECO:0000313" key="9">
    <source>
        <dbReference type="EMBL" id="ALH94764.1"/>
    </source>
</evidence>
<comment type="similarity">
    <text evidence="2 7">Belongs to the thioredoxin family. DsbC subfamily.</text>
</comment>
<evidence type="ECO:0000256" key="1">
    <source>
        <dbReference type="ARBA" id="ARBA00004418"/>
    </source>
</evidence>
<dbReference type="PROSITE" id="PS51352">
    <property type="entry name" value="THIOREDOXIN_2"/>
    <property type="match status" value="1"/>
</dbReference>
<feature type="chain" id="PRO_5010003368" description="Thiol:disulfide interchange protein" evidence="7">
    <location>
        <begin position="19"/>
        <end position="231"/>
    </location>
</feature>
<dbReference type="AlphaFoldDB" id="A0A0N9VBX4"/>
<keyword evidence="3 7" id="KW-0732">Signal</keyword>
<dbReference type="InterPro" id="IPR051470">
    <property type="entry name" value="Thiol:disulfide_interchange"/>
</dbReference>